<dbReference type="AlphaFoldDB" id="A0A7C5Q9W9"/>
<dbReference type="SMART" id="SM00849">
    <property type="entry name" value="Lactamase_B"/>
    <property type="match status" value="1"/>
</dbReference>
<dbReference type="PANTHER" id="PTHR46018">
    <property type="entry name" value="ZINC PHOSPHODIESTERASE ELAC PROTEIN 1"/>
    <property type="match status" value="1"/>
</dbReference>
<dbReference type="Gene3D" id="3.60.15.10">
    <property type="entry name" value="Ribonuclease Z/Hydroxyacylglutathione hydrolase-like"/>
    <property type="match status" value="1"/>
</dbReference>
<accession>A0A7C5Q9W9</accession>
<name>A0A7C5Q9W9_CALS0</name>
<organism evidence="3">
    <name type="scientific">Caldiarchaeum subterraneum</name>
    <dbReference type="NCBI Taxonomy" id="311458"/>
    <lineage>
        <taxon>Archaea</taxon>
        <taxon>Nitrososphaerota</taxon>
        <taxon>Candidatus Caldarchaeales</taxon>
        <taxon>Candidatus Caldarchaeaceae</taxon>
        <taxon>Candidatus Caldarchaeum</taxon>
    </lineage>
</organism>
<gene>
    <name evidence="3" type="ORF">ENM11_04455</name>
</gene>
<evidence type="ECO:0000313" key="3">
    <source>
        <dbReference type="EMBL" id="HHK68390.1"/>
    </source>
</evidence>
<sequence length="280" mass="31133">MRNIWARITSHSLHIAGKTGLKIIILGAGSIVPTPERFGSGVHVKTSAENFLIDPGPGALEKMRRVGIKPQDINAVFITHFHIDHVADLIPLLMLWAYDVDGEPSPSPKPLRLIGPPGLAKLLQSLTVDIEAFAYLTKTMGCQRYTFVKEMVDGEVWHLSSLKVASAFVEHYNGVAFRFETSEGTIVYSGDTVPDARLVKLAKGCDILIHECSFPHERLLGKHTSEKQLAYIVSDIRPRVLVVNHLYPAWRGQEERIEKALKNLGLEKLVVAKDFTVIEI</sequence>
<proteinExistence type="predicted"/>
<keyword evidence="1 3" id="KW-0378">Hydrolase</keyword>
<dbReference type="PANTHER" id="PTHR46018:SF2">
    <property type="entry name" value="ZINC PHOSPHODIESTERASE ELAC PROTEIN 1"/>
    <property type="match status" value="1"/>
</dbReference>
<comment type="caution">
    <text evidence="3">The sequence shown here is derived from an EMBL/GenBank/DDBJ whole genome shotgun (WGS) entry which is preliminary data.</text>
</comment>
<evidence type="ECO:0000259" key="2">
    <source>
        <dbReference type="SMART" id="SM00849"/>
    </source>
</evidence>
<reference evidence="3" key="1">
    <citation type="journal article" date="2020" name="mSystems">
        <title>Genome- and Community-Level Interaction Insights into Carbon Utilization and Element Cycling Functions of Hydrothermarchaeota in Hydrothermal Sediment.</title>
        <authorList>
            <person name="Zhou Z."/>
            <person name="Liu Y."/>
            <person name="Xu W."/>
            <person name="Pan J."/>
            <person name="Luo Z.H."/>
            <person name="Li M."/>
        </authorList>
    </citation>
    <scope>NUCLEOTIDE SEQUENCE [LARGE SCALE GENOMIC DNA]</scope>
    <source>
        <strain evidence="3">SpSt-1056</strain>
    </source>
</reference>
<dbReference type="Pfam" id="PF23023">
    <property type="entry name" value="Anti-Pycsar_Apyc1"/>
    <property type="match status" value="1"/>
</dbReference>
<dbReference type="EMBL" id="DRWN01000031">
    <property type="protein sequence ID" value="HHK68390.1"/>
    <property type="molecule type" value="Genomic_DNA"/>
</dbReference>
<evidence type="ECO:0000256" key="1">
    <source>
        <dbReference type="ARBA" id="ARBA00022801"/>
    </source>
</evidence>
<dbReference type="SUPFAM" id="SSF56281">
    <property type="entry name" value="Metallo-hydrolase/oxidoreductase"/>
    <property type="match status" value="1"/>
</dbReference>
<dbReference type="InterPro" id="IPR044094">
    <property type="entry name" value="AtsA-like_MBL-fold"/>
</dbReference>
<feature type="domain" description="Metallo-beta-lactamase" evidence="2">
    <location>
        <begin position="38"/>
        <end position="245"/>
    </location>
</feature>
<dbReference type="CDD" id="cd07719">
    <property type="entry name" value="arylsulfatase_AtsA-like_MBL-fold"/>
    <property type="match status" value="1"/>
</dbReference>
<protein>
    <submittedName>
        <fullName evidence="3">MBL fold metallo-hydrolase</fullName>
    </submittedName>
</protein>
<dbReference type="GO" id="GO:0042781">
    <property type="term" value="F:3'-tRNA processing endoribonuclease activity"/>
    <property type="evidence" value="ECO:0007669"/>
    <property type="project" value="TreeGrafter"/>
</dbReference>
<dbReference type="InterPro" id="IPR036866">
    <property type="entry name" value="RibonucZ/Hydroxyglut_hydro"/>
</dbReference>
<dbReference type="InterPro" id="IPR001279">
    <property type="entry name" value="Metallo-B-lactamas"/>
</dbReference>